<dbReference type="Proteomes" id="UP001472677">
    <property type="component" value="Unassembled WGS sequence"/>
</dbReference>
<accession>A0ABR2D5C0</accession>
<comment type="caution">
    <text evidence="1">The sequence shown here is derived from an EMBL/GenBank/DDBJ whole genome shotgun (WGS) entry which is preliminary data.</text>
</comment>
<protein>
    <submittedName>
        <fullName evidence="1">Uncharacterized protein</fullName>
    </submittedName>
</protein>
<keyword evidence="2" id="KW-1185">Reference proteome</keyword>
<proteinExistence type="predicted"/>
<sequence>MARFVKMVTLCEARVPCELLAFKVDRGIMGKSLREVVSGFRTLTDLNCFTATGNFPLRVLRGLRGTKSFTWPELGIFPSTCASSPSGYNGLNREPPVRSSCGRASLVCGFLSSRRWHFSTSIHGPNAELVASCAHFGVGGGGSVCPGSAAQAKQASLECPYLPPWKHTVGRDSYSTTCNLPFTSNLETSGLLRSTRNAGKSTTTPLFRLIVGTNNKANAISDLLDQAPFIESSREARQSYPCYNLARIRLRWREVQRPWLNSEIMSKDSPWTIGEDGEKIIMRAKSG</sequence>
<reference evidence="1 2" key="1">
    <citation type="journal article" date="2024" name="G3 (Bethesda)">
        <title>Genome assembly of Hibiscus sabdariffa L. provides insights into metabolisms of medicinal natural products.</title>
        <authorList>
            <person name="Kim T."/>
        </authorList>
    </citation>
    <scope>NUCLEOTIDE SEQUENCE [LARGE SCALE GENOMIC DNA]</scope>
    <source>
        <strain evidence="1">TK-2024</strain>
        <tissue evidence="1">Old leaves</tissue>
    </source>
</reference>
<gene>
    <name evidence="1" type="ORF">V6N12_074844</name>
</gene>
<organism evidence="1 2">
    <name type="scientific">Hibiscus sabdariffa</name>
    <name type="common">roselle</name>
    <dbReference type="NCBI Taxonomy" id="183260"/>
    <lineage>
        <taxon>Eukaryota</taxon>
        <taxon>Viridiplantae</taxon>
        <taxon>Streptophyta</taxon>
        <taxon>Embryophyta</taxon>
        <taxon>Tracheophyta</taxon>
        <taxon>Spermatophyta</taxon>
        <taxon>Magnoliopsida</taxon>
        <taxon>eudicotyledons</taxon>
        <taxon>Gunneridae</taxon>
        <taxon>Pentapetalae</taxon>
        <taxon>rosids</taxon>
        <taxon>malvids</taxon>
        <taxon>Malvales</taxon>
        <taxon>Malvaceae</taxon>
        <taxon>Malvoideae</taxon>
        <taxon>Hibiscus</taxon>
    </lineage>
</organism>
<evidence type="ECO:0000313" key="1">
    <source>
        <dbReference type="EMBL" id="KAK8528313.1"/>
    </source>
</evidence>
<name>A0ABR2D5C0_9ROSI</name>
<evidence type="ECO:0000313" key="2">
    <source>
        <dbReference type="Proteomes" id="UP001472677"/>
    </source>
</evidence>
<dbReference type="EMBL" id="JBBPBM010000037">
    <property type="protein sequence ID" value="KAK8528313.1"/>
    <property type="molecule type" value="Genomic_DNA"/>
</dbReference>